<evidence type="ECO:0000259" key="4">
    <source>
        <dbReference type="PROSITE" id="PS50042"/>
    </source>
</evidence>
<dbReference type="InterPro" id="IPR036390">
    <property type="entry name" value="WH_DNA-bd_sf"/>
</dbReference>
<dbReference type="Proteomes" id="UP000676246">
    <property type="component" value="Unassembled WGS sequence"/>
</dbReference>
<protein>
    <submittedName>
        <fullName evidence="6">Crp/Fnr family transcriptional regulator</fullName>
    </submittedName>
</protein>
<accession>A0A941BDN4</accession>
<dbReference type="PROSITE" id="PS51063">
    <property type="entry name" value="HTH_CRP_2"/>
    <property type="match status" value="1"/>
</dbReference>
<dbReference type="PRINTS" id="PR00103">
    <property type="entry name" value="CAMPKINASE"/>
</dbReference>
<proteinExistence type="predicted"/>
<dbReference type="GO" id="GO:0003700">
    <property type="term" value="F:DNA-binding transcription factor activity"/>
    <property type="evidence" value="ECO:0007669"/>
    <property type="project" value="TreeGrafter"/>
</dbReference>
<dbReference type="SMART" id="SM00100">
    <property type="entry name" value="cNMP"/>
    <property type="match status" value="1"/>
</dbReference>
<evidence type="ECO:0000256" key="1">
    <source>
        <dbReference type="ARBA" id="ARBA00023015"/>
    </source>
</evidence>
<dbReference type="SMART" id="SM00419">
    <property type="entry name" value="HTH_CRP"/>
    <property type="match status" value="1"/>
</dbReference>
<dbReference type="Pfam" id="PF00027">
    <property type="entry name" value="cNMP_binding"/>
    <property type="match status" value="1"/>
</dbReference>
<dbReference type="Gene3D" id="1.10.10.10">
    <property type="entry name" value="Winged helix-like DNA-binding domain superfamily/Winged helix DNA-binding domain"/>
    <property type="match status" value="1"/>
</dbReference>
<dbReference type="Pfam" id="PF13545">
    <property type="entry name" value="HTH_Crp_2"/>
    <property type="match status" value="1"/>
</dbReference>
<organism evidence="6 7">
    <name type="scientific">Ideonella alba</name>
    <dbReference type="NCBI Taxonomy" id="2824118"/>
    <lineage>
        <taxon>Bacteria</taxon>
        <taxon>Pseudomonadati</taxon>
        <taxon>Pseudomonadota</taxon>
        <taxon>Betaproteobacteria</taxon>
        <taxon>Burkholderiales</taxon>
        <taxon>Sphaerotilaceae</taxon>
        <taxon>Ideonella</taxon>
    </lineage>
</organism>
<keyword evidence="7" id="KW-1185">Reference proteome</keyword>
<feature type="domain" description="Cyclic nucleotide-binding" evidence="4">
    <location>
        <begin position="29"/>
        <end position="129"/>
    </location>
</feature>
<evidence type="ECO:0000256" key="2">
    <source>
        <dbReference type="ARBA" id="ARBA00023125"/>
    </source>
</evidence>
<dbReference type="GO" id="GO:0003677">
    <property type="term" value="F:DNA binding"/>
    <property type="evidence" value="ECO:0007669"/>
    <property type="project" value="UniProtKB-KW"/>
</dbReference>
<dbReference type="EMBL" id="JAGQDD010000024">
    <property type="protein sequence ID" value="MBQ0933180.1"/>
    <property type="molecule type" value="Genomic_DNA"/>
</dbReference>
<dbReference type="Gene3D" id="2.60.120.10">
    <property type="entry name" value="Jelly Rolls"/>
    <property type="match status" value="1"/>
</dbReference>
<feature type="domain" description="HTH crp-type" evidence="5">
    <location>
        <begin position="143"/>
        <end position="213"/>
    </location>
</feature>
<dbReference type="PROSITE" id="PS50042">
    <property type="entry name" value="CNMP_BINDING_3"/>
    <property type="match status" value="1"/>
</dbReference>
<dbReference type="InterPro" id="IPR036388">
    <property type="entry name" value="WH-like_DNA-bd_sf"/>
</dbReference>
<dbReference type="AlphaFoldDB" id="A0A941BDN4"/>
<dbReference type="PANTHER" id="PTHR24567">
    <property type="entry name" value="CRP FAMILY TRANSCRIPTIONAL REGULATORY PROTEIN"/>
    <property type="match status" value="1"/>
</dbReference>
<dbReference type="SUPFAM" id="SSF46785">
    <property type="entry name" value="Winged helix' DNA-binding domain"/>
    <property type="match status" value="1"/>
</dbReference>
<evidence type="ECO:0000313" key="6">
    <source>
        <dbReference type="EMBL" id="MBQ0933180.1"/>
    </source>
</evidence>
<dbReference type="InterPro" id="IPR012318">
    <property type="entry name" value="HTH_CRP"/>
</dbReference>
<evidence type="ECO:0000313" key="7">
    <source>
        <dbReference type="Proteomes" id="UP000676246"/>
    </source>
</evidence>
<dbReference type="PROSITE" id="PS00888">
    <property type="entry name" value="CNMP_BINDING_1"/>
    <property type="match status" value="1"/>
</dbReference>
<keyword evidence="1" id="KW-0805">Transcription regulation</keyword>
<evidence type="ECO:0000256" key="3">
    <source>
        <dbReference type="ARBA" id="ARBA00023163"/>
    </source>
</evidence>
<keyword evidence="2" id="KW-0238">DNA-binding</keyword>
<name>A0A941BDN4_9BURK</name>
<sequence>MAAALPDIPPELQHLPEVLQPLAVKGVVRQYRSGTLLIQEGDQGDTIYLILQGQLRVFSEDGQGHEITYGTYGPGEYIGEMNLDGGPRSASVITDGRCVLVTITRETLTRHIAEHPDFAFELLAKVIRRARVATLNAKALAFNDVYGRLKRLLEEMAVAEADGTRTVSEPLTHKAIAGHIGCSREMVSRVMKSLSDGGYLLKERKTLKLTRPLPARW</sequence>
<evidence type="ECO:0000259" key="5">
    <source>
        <dbReference type="PROSITE" id="PS51063"/>
    </source>
</evidence>
<gene>
    <name evidence="6" type="ORF">KAK03_22135</name>
</gene>
<dbReference type="InterPro" id="IPR000595">
    <property type="entry name" value="cNMP-bd_dom"/>
</dbReference>
<dbReference type="SUPFAM" id="SSF51206">
    <property type="entry name" value="cAMP-binding domain-like"/>
    <property type="match status" value="1"/>
</dbReference>
<dbReference type="GO" id="GO:0005829">
    <property type="term" value="C:cytosol"/>
    <property type="evidence" value="ECO:0007669"/>
    <property type="project" value="TreeGrafter"/>
</dbReference>
<dbReference type="InterPro" id="IPR014710">
    <property type="entry name" value="RmlC-like_jellyroll"/>
</dbReference>
<comment type="caution">
    <text evidence="6">The sequence shown here is derived from an EMBL/GenBank/DDBJ whole genome shotgun (WGS) entry which is preliminary data.</text>
</comment>
<keyword evidence="3" id="KW-0804">Transcription</keyword>
<dbReference type="InterPro" id="IPR050397">
    <property type="entry name" value="Env_Response_Regulators"/>
</dbReference>
<dbReference type="InterPro" id="IPR018490">
    <property type="entry name" value="cNMP-bd_dom_sf"/>
</dbReference>
<reference evidence="6 7" key="1">
    <citation type="submission" date="2021-04" db="EMBL/GenBank/DDBJ databases">
        <title>The genome sequence of Ideonella sp. 3Y2.</title>
        <authorList>
            <person name="Liu Y."/>
        </authorList>
    </citation>
    <scope>NUCLEOTIDE SEQUENCE [LARGE SCALE GENOMIC DNA]</scope>
    <source>
        <strain evidence="6 7">3Y2</strain>
    </source>
</reference>
<dbReference type="PANTHER" id="PTHR24567:SF74">
    <property type="entry name" value="HTH-TYPE TRANSCRIPTIONAL REGULATOR ARCR"/>
    <property type="match status" value="1"/>
</dbReference>
<dbReference type="InterPro" id="IPR018488">
    <property type="entry name" value="cNMP-bd_CS"/>
</dbReference>
<dbReference type="RefSeq" id="WP_210856847.1">
    <property type="nucleotide sequence ID" value="NZ_JAGQDD010000024.1"/>
</dbReference>
<dbReference type="CDD" id="cd00038">
    <property type="entry name" value="CAP_ED"/>
    <property type="match status" value="1"/>
</dbReference>